<reference evidence="1 2" key="1">
    <citation type="submission" date="2024-06" db="EMBL/GenBank/DDBJ databases">
        <title>The Natural Products Discovery Center: Release of the First 8490 Sequenced Strains for Exploring Actinobacteria Biosynthetic Diversity.</title>
        <authorList>
            <person name="Kalkreuter E."/>
            <person name="Kautsar S.A."/>
            <person name="Yang D."/>
            <person name="Bader C.D."/>
            <person name="Teijaro C.N."/>
            <person name="Fluegel L."/>
            <person name="Davis C.M."/>
            <person name="Simpson J.R."/>
            <person name="Lauterbach L."/>
            <person name="Steele A.D."/>
            <person name="Gui C."/>
            <person name="Meng S."/>
            <person name="Li G."/>
            <person name="Viehrig K."/>
            <person name="Ye F."/>
            <person name="Su P."/>
            <person name="Kiefer A.F."/>
            <person name="Nichols A."/>
            <person name="Cepeda A.J."/>
            <person name="Yan W."/>
            <person name="Fan B."/>
            <person name="Jiang Y."/>
            <person name="Adhikari A."/>
            <person name="Zheng C.-J."/>
            <person name="Schuster L."/>
            <person name="Cowan T.M."/>
            <person name="Smanski M.J."/>
            <person name="Chevrette M.G."/>
            <person name="De Carvalho L.P.S."/>
            <person name="Shen B."/>
        </authorList>
    </citation>
    <scope>NUCLEOTIDE SEQUENCE [LARGE SCALE GENOMIC DNA]</scope>
    <source>
        <strain evidence="1 2">NPDC046838</strain>
    </source>
</reference>
<protein>
    <submittedName>
        <fullName evidence="1">Uncharacterized protein</fullName>
    </submittedName>
</protein>
<proteinExistence type="predicted"/>
<evidence type="ECO:0000313" key="1">
    <source>
        <dbReference type="EMBL" id="MEU6821034.1"/>
    </source>
</evidence>
<dbReference type="Proteomes" id="UP001551176">
    <property type="component" value="Unassembled WGS sequence"/>
</dbReference>
<dbReference type="RefSeq" id="WP_359346984.1">
    <property type="nucleotide sequence ID" value="NZ_JBEYXV010000004.1"/>
</dbReference>
<evidence type="ECO:0000313" key="2">
    <source>
        <dbReference type="Proteomes" id="UP001551176"/>
    </source>
</evidence>
<sequence length="62" mass="6240">MIIMVSILVVAAVAIGACWAVLRRRGGSGERGAVERGAAEQGFAQGLSASNARNQNMGGPGV</sequence>
<keyword evidence="2" id="KW-1185">Reference proteome</keyword>
<accession>A0ABV3BJ44</accession>
<organism evidence="1 2">
    <name type="scientific">Streptomyces atriruber</name>
    <dbReference type="NCBI Taxonomy" id="545121"/>
    <lineage>
        <taxon>Bacteria</taxon>
        <taxon>Bacillati</taxon>
        <taxon>Actinomycetota</taxon>
        <taxon>Actinomycetes</taxon>
        <taxon>Kitasatosporales</taxon>
        <taxon>Streptomycetaceae</taxon>
        <taxon>Streptomyces</taxon>
    </lineage>
</organism>
<gene>
    <name evidence="1" type="ORF">ABZ921_10420</name>
</gene>
<comment type="caution">
    <text evidence="1">The sequence shown here is derived from an EMBL/GenBank/DDBJ whole genome shotgun (WGS) entry which is preliminary data.</text>
</comment>
<dbReference type="EMBL" id="JBEYXV010000004">
    <property type="protein sequence ID" value="MEU6821034.1"/>
    <property type="molecule type" value="Genomic_DNA"/>
</dbReference>
<name>A0ABV3BJ44_9ACTN</name>